<comment type="catalytic activity">
    <reaction evidence="5 6">
        <text>N(1)-(5-phospho-beta-D-ribosyl)glycinamide + (6R)-10-formyltetrahydrofolate = N(2)-formyl-N(1)-(5-phospho-beta-D-ribosyl)glycinamide + (6S)-5,6,7,8-tetrahydrofolate + H(+)</text>
        <dbReference type="Rhea" id="RHEA:15053"/>
        <dbReference type="ChEBI" id="CHEBI:15378"/>
        <dbReference type="ChEBI" id="CHEBI:57453"/>
        <dbReference type="ChEBI" id="CHEBI:143788"/>
        <dbReference type="ChEBI" id="CHEBI:147286"/>
        <dbReference type="ChEBI" id="CHEBI:195366"/>
        <dbReference type="EC" id="2.1.2.2"/>
    </reaction>
</comment>
<keyword evidence="3 6" id="KW-0658">Purine biosynthesis</keyword>
<feature type="domain" description="Formyl transferase N-terminal" evidence="7">
    <location>
        <begin position="19"/>
        <end position="195"/>
    </location>
</feature>
<feature type="site" description="Raises pKa of active site His" evidence="6">
    <location>
        <position position="158"/>
    </location>
</feature>
<comment type="pathway">
    <text evidence="1 6">Purine metabolism; IMP biosynthesis via de novo pathway; N(2)-formyl-N(1)-(5-phospho-D-ribosyl)glycinamide from N(1)-(5-phospho-D-ribosyl)glycinamide (10-formyl THF route): step 1/1.</text>
</comment>
<feature type="binding site" evidence="6">
    <location>
        <begin position="25"/>
        <end position="27"/>
    </location>
    <ligand>
        <name>N(1)-(5-phospho-beta-D-ribosyl)glycinamide</name>
        <dbReference type="ChEBI" id="CHEBI:143788"/>
    </ligand>
</feature>
<dbReference type="eggNOG" id="COG0299">
    <property type="taxonomic scope" value="Bacteria"/>
</dbReference>
<dbReference type="PANTHER" id="PTHR43369">
    <property type="entry name" value="PHOSPHORIBOSYLGLYCINAMIDE FORMYLTRANSFERASE"/>
    <property type="match status" value="1"/>
</dbReference>
<dbReference type="Gene3D" id="3.40.50.170">
    <property type="entry name" value="Formyl transferase, N-terminal domain"/>
    <property type="match status" value="1"/>
</dbReference>
<dbReference type="SUPFAM" id="SSF53328">
    <property type="entry name" value="Formyltransferase"/>
    <property type="match status" value="1"/>
</dbReference>
<dbReference type="UniPathway" id="UPA00074">
    <property type="reaction ID" value="UER00126"/>
</dbReference>
<comment type="similarity">
    <text evidence="4 6">Belongs to the GART family.</text>
</comment>
<dbReference type="GO" id="GO:0006189">
    <property type="term" value="P:'de novo' IMP biosynthetic process"/>
    <property type="evidence" value="ECO:0007669"/>
    <property type="project" value="UniProtKB-UniRule"/>
</dbReference>
<protein>
    <recommendedName>
        <fullName evidence="6">Phosphoribosylglycinamide formyltransferase</fullName>
        <ecNumber evidence="6">2.1.2.2</ecNumber>
    </recommendedName>
    <alternativeName>
        <fullName evidence="6">5'-phosphoribosylglycinamide transformylase</fullName>
    </alternativeName>
    <alternativeName>
        <fullName evidence="6">GAR transformylase</fullName>
        <shortName evidence="6">GART</shortName>
    </alternativeName>
</protein>
<dbReference type="EMBL" id="AAWL01000019">
    <property type="protein sequence ID" value="EAX46907.1"/>
    <property type="molecule type" value="Genomic_DNA"/>
</dbReference>
<feature type="binding site" evidence="6">
    <location>
        <begin position="103"/>
        <end position="106"/>
    </location>
    <ligand>
        <name>(6R)-10-formyltetrahydrofolate</name>
        <dbReference type="ChEBI" id="CHEBI:195366"/>
    </ligand>
</feature>
<dbReference type="HAMAP" id="MF_01930">
    <property type="entry name" value="PurN"/>
    <property type="match status" value="1"/>
</dbReference>
<keyword evidence="9" id="KW-1185">Reference proteome</keyword>
<evidence type="ECO:0000256" key="3">
    <source>
        <dbReference type="ARBA" id="ARBA00022755"/>
    </source>
</evidence>
<evidence type="ECO:0000256" key="6">
    <source>
        <dbReference type="HAMAP-Rule" id="MF_01930"/>
    </source>
</evidence>
<dbReference type="Proteomes" id="UP000005139">
    <property type="component" value="Unassembled WGS sequence"/>
</dbReference>
<dbReference type="InterPro" id="IPR004607">
    <property type="entry name" value="GART"/>
</dbReference>
<evidence type="ECO:0000256" key="5">
    <source>
        <dbReference type="ARBA" id="ARBA00047664"/>
    </source>
</evidence>
<evidence type="ECO:0000313" key="9">
    <source>
        <dbReference type="Proteomes" id="UP000005139"/>
    </source>
</evidence>
<evidence type="ECO:0000259" key="7">
    <source>
        <dbReference type="Pfam" id="PF00551"/>
    </source>
</evidence>
<dbReference type="InterPro" id="IPR001555">
    <property type="entry name" value="GART_AS"/>
</dbReference>
<comment type="function">
    <text evidence="6">Catalyzes the transfer of a formyl group from 10-formyltetrahydrofolate to 5-phospho-ribosyl-glycinamide (GAR), producing 5-phospho-ribosyl-N-formylglycinamide (FGAR) and tetrahydrofolate.</text>
</comment>
<dbReference type="GO" id="GO:0005829">
    <property type="term" value="C:cytosol"/>
    <property type="evidence" value="ECO:0007669"/>
    <property type="project" value="TreeGrafter"/>
</dbReference>
<reference evidence="8 9" key="2">
    <citation type="submission" date="2007-01" db="EMBL/GenBank/DDBJ databases">
        <title>Sequencing of the draft genome and assembly of Thermosinus carboxydivorans Nor1.</title>
        <authorList>
            <consortium name="US DOE Joint Genome Institute (JGI-PGF)"/>
            <person name="Copeland A."/>
            <person name="Lucas S."/>
            <person name="Lapidus A."/>
            <person name="Barry K."/>
            <person name="Glavina del Rio T."/>
            <person name="Dalin E."/>
            <person name="Tice H."/>
            <person name="Bruce D."/>
            <person name="Pitluck S."/>
            <person name="Richardson P."/>
        </authorList>
    </citation>
    <scope>NUCLEOTIDE SEQUENCE [LARGE SCALE GENOMIC DNA]</scope>
    <source>
        <strain evidence="8 9">Nor1</strain>
    </source>
</reference>
<dbReference type="PROSITE" id="PS00373">
    <property type="entry name" value="GART"/>
    <property type="match status" value="1"/>
</dbReference>
<organism evidence="8 9">
    <name type="scientific">Thermosinus carboxydivorans Nor1</name>
    <dbReference type="NCBI Taxonomy" id="401526"/>
    <lineage>
        <taxon>Bacteria</taxon>
        <taxon>Bacillati</taxon>
        <taxon>Bacillota</taxon>
        <taxon>Negativicutes</taxon>
        <taxon>Selenomonadales</taxon>
        <taxon>Sporomusaceae</taxon>
        <taxon>Thermosinus</taxon>
    </lineage>
</organism>
<dbReference type="FunFam" id="3.40.50.170:FF:000007">
    <property type="entry name" value="Phosphoribosylglycinamide formyltransferase"/>
    <property type="match status" value="1"/>
</dbReference>
<dbReference type="InterPro" id="IPR002376">
    <property type="entry name" value="Formyl_transf_N"/>
</dbReference>
<name>A1HSW3_9FIRM</name>
<dbReference type="AlphaFoldDB" id="A1HSW3"/>
<evidence type="ECO:0000256" key="1">
    <source>
        <dbReference type="ARBA" id="ARBA00005054"/>
    </source>
</evidence>
<dbReference type="NCBIfam" id="TIGR00639">
    <property type="entry name" value="PurN"/>
    <property type="match status" value="1"/>
</dbReference>
<dbReference type="EC" id="2.1.2.2" evidence="6"/>
<evidence type="ECO:0000256" key="4">
    <source>
        <dbReference type="ARBA" id="ARBA00038440"/>
    </source>
</evidence>
<gene>
    <name evidence="6" type="primary">purN</name>
    <name evidence="8" type="ORF">TcarDRAFT_0398</name>
</gene>
<dbReference type="CDD" id="cd08645">
    <property type="entry name" value="FMT_core_GART"/>
    <property type="match status" value="1"/>
</dbReference>
<dbReference type="GO" id="GO:0004644">
    <property type="term" value="F:phosphoribosylglycinamide formyltransferase activity"/>
    <property type="evidence" value="ECO:0007669"/>
    <property type="project" value="UniProtKB-UniRule"/>
</dbReference>
<sequence>MAKWFLKEAFLVSKVTLGILASGRGSNAQAIMDAIRRGEVDATVGIIISDNPAAPVLARAAEYGVPARCIERAGFATREAFEKAVADELAAHGVELVVLAGFMRLLSPYFINRFPGRIMNIHPSLLPAFPGLDAQGQALRYGVKVAGCTVHFVDEGMDSGPIILQEAVPVRDDDTPATLAERILAVEHVLYPRAISLYCQGRLVVDGRRVLIREGEK</sequence>
<feature type="binding site" evidence="6">
    <location>
        <position position="78"/>
    </location>
    <ligand>
        <name>(6R)-10-formyltetrahydrofolate</name>
        <dbReference type="ChEBI" id="CHEBI:195366"/>
    </ligand>
</feature>
<accession>A1HSW3</accession>
<evidence type="ECO:0000256" key="2">
    <source>
        <dbReference type="ARBA" id="ARBA00022679"/>
    </source>
</evidence>
<dbReference type="Pfam" id="PF00551">
    <property type="entry name" value="Formyl_trans_N"/>
    <property type="match status" value="1"/>
</dbReference>
<reference evidence="8 9" key="1">
    <citation type="submission" date="2007-01" db="EMBL/GenBank/DDBJ databases">
        <title>Annotation of the draft genome assembly of Thermosinus carboxydivorans Nor1.</title>
        <authorList>
            <consortium name="US DOE Joint Genome Institute (JGI-ORNL)"/>
            <person name="Larimer F."/>
            <person name="Land M."/>
            <person name="Hauser L."/>
        </authorList>
    </citation>
    <scope>NUCLEOTIDE SEQUENCE [LARGE SCALE GENOMIC DNA]</scope>
    <source>
        <strain evidence="8 9">Nor1</strain>
    </source>
</reference>
<keyword evidence="2 6" id="KW-0808">Transferase</keyword>
<comment type="caution">
    <text evidence="8">The sequence shown here is derived from an EMBL/GenBank/DDBJ whole genome shotgun (WGS) entry which is preliminary data.</text>
</comment>
<dbReference type="InterPro" id="IPR036477">
    <property type="entry name" value="Formyl_transf_N_sf"/>
</dbReference>
<evidence type="ECO:0000313" key="8">
    <source>
        <dbReference type="EMBL" id="EAX46907.1"/>
    </source>
</evidence>
<proteinExistence type="inferred from homology"/>
<feature type="binding site" evidence="6">
    <location>
        <position position="120"/>
    </location>
    <ligand>
        <name>(6R)-10-formyltetrahydrofolate</name>
        <dbReference type="ChEBI" id="CHEBI:195366"/>
    </ligand>
</feature>
<feature type="active site" description="Proton donor" evidence="6">
    <location>
        <position position="122"/>
    </location>
</feature>
<dbReference type="PANTHER" id="PTHR43369:SF2">
    <property type="entry name" value="PHOSPHORIBOSYLGLYCINAMIDE FORMYLTRANSFERASE"/>
    <property type="match status" value="1"/>
</dbReference>